<dbReference type="RefSeq" id="WP_168448298.1">
    <property type="nucleotide sequence ID" value="NZ_JAAXOW010000006.1"/>
</dbReference>
<keyword evidence="3" id="KW-1185">Reference proteome</keyword>
<dbReference type="PANTHER" id="PTHR43630">
    <property type="entry name" value="POLY-BETA-1,6-N-ACETYL-D-GLUCOSAMINE SYNTHASE"/>
    <property type="match status" value="1"/>
</dbReference>
<gene>
    <name evidence="2" type="ORF">HF995_13290</name>
</gene>
<dbReference type="Pfam" id="PF00535">
    <property type="entry name" value="Glycos_transf_2"/>
    <property type="match status" value="1"/>
</dbReference>
<sequence length="516" mass="56277">MQKNARTTVSVVMIVKDEEAVLAKSLESTTWADQVVVYDTGSTDATREIAARYSDTVVEGYWDDDFAGARNRAQAHATGDWILVLDADEVFLGDAKLLRKRLDRGPEDTFLLRVEGEDDGVVVPLTNHFSDTVITGVRIFRRGTRQWQGKLHEQPVQTGTSTGSALLHTCSIRHSGYTAEAVLAHDKGARNLRIAQRNLENVEASGTPAEIAAARVHVARSLVLADEPTEALRYAEQILPDLADRRQRWLLGFGMSAVAVNSGTEEQVRLWLTEWEQHDESPVFAQALRARYEMSRGNAEAALEQLEKIPSTTVTSQGQRLDRLDLAPVEVAALAKLGRRRPAQLLARRAVERDVAPGAPAILVECFTEEQLSGILAKASPRLWRELVQACVLGAHHAAVREFLGVMYRTRPGDVTVLSAASMLAPVIDLEDAAYWSAELRRHGAEEQCLLVVLAQDAERSARDRAVAAALAISAYGDERAVPALEDALALVAPEDEAALLAELDIVAPGLVGTNA</sequence>
<evidence type="ECO:0000259" key="1">
    <source>
        <dbReference type="Pfam" id="PF00535"/>
    </source>
</evidence>
<evidence type="ECO:0000313" key="2">
    <source>
        <dbReference type="EMBL" id="NKX94230.1"/>
    </source>
</evidence>
<dbReference type="PANTHER" id="PTHR43630:SF2">
    <property type="entry name" value="GLYCOSYLTRANSFERASE"/>
    <property type="match status" value="1"/>
</dbReference>
<dbReference type="Proteomes" id="UP000774283">
    <property type="component" value="Unassembled WGS sequence"/>
</dbReference>
<dbReference type="InterPro" id="IPR029044">
    <property type="entry name" value="Nucleotide-diphossugar_trans"/>
</dbReference>
<dbReference type="InterPro" id="IPR001173">
    <property type="entry name" value="Glyco_trans_2-like"/>
</dbReference>
<dbReference type="SUPFAM" id="SSF53448">
    <property type="entry name" value="Nucleotide-diphospho-sugar transferases"/>
    <property type="match status" value="1"/>
</dbReference>
<proteinExistence type="predicted"/>
<feature type="domain" description="Glycosyltransferase 2-like" evidence="1">
    <location>
        <begin position="10"/>
        <end position="122"/>
    </location>
</feature>
<dbReference type="CDD" id="cd02511">
    <property type="entry name" value="Beta4Glucosyltransferase"/>
    <property type="match status" value="1"/>
</dbReference>
<dbReference type="EMBL" id="JAAXOW010000006">
    <property type="protein sequence ID" value="NKX94230.1"/>
    <property type="molecule type" value="Genomic_DNA"/>
</dbReference>
<comment type="caution">
    <text evidence="2">The sequence shown here is derived from an EMBL/GenBank/DDBJ whole genome shotgun (WGS) entry which is preliminary data.</text>
</comment>
<accession>A0A9X5FD70</accession>
<organism evidence="2 3">
    <name type="scientific">Sanguibacter hominis ATCC BAA-789</name>
    <dbReference type="NCBI Taxonomy" id="1312740"/>
    <lineage>
        <taxon>Bacteria</taxon>
        <taxon>Bacillati</taxon>
        <taxon>Actinomycetota</taxon>
        <taxon>Actinomycetes</taxon>
        <taxon>Micrococcales</taxon>
        <taxon>Sanguibacteraceae</taxon>
        <taxon>Sanguibacter</taxon>
    </lineage>
</organism>
<name>A0A9X5FD70_9MICO</name>
<reference evidence="2 3" key="1">
    <citation type="submission" date="2020-04" db="EMBL/GenBank/DDBJ databases">
        <title>MicrobeNet Type strains.</title>
        <authorList>
            <person name="Nicholson A.C."/>
        </authorList>
    </citation>
    <scope>NUCLEOTIDE SEQUENCE [LARGE SCALE GENOMIC DNA]</scope>
    <source>
        <strain evidence="2 3">ATCC BAA-789</strain>
    </source>
</reference>
<dbReference type="AlphaFoldDB" id="A0A9X5FD70"/>
<dbReference type="Gene3D" id="3.90.550.10">
    <property type="entry name" value="Spore Coat Polysaccharide Biosynthesis Protein SpsA, Chain A"/>
    <property type="match status" value="1"/>
</dbReference>
<evidence type="ECO:0000313" key="3">
    <source>
        <dbReference type="Proteomes" id="UP000774283"/>
    </source>
</evidence>
<protein>
    <submittedName>
        <fullName evidence="2">Glycosyltransferase family 2 protein</fullName>
    </submittedName>
</protein>